<evidence type="ECO:0008006" key="4">
    <source>
        <dbReference type="Google" id="ProtNLM"/>
    </source>
</evidence>
<sequence length="272" mass="29921">MRTQQDIVVVNGGSIESESVCLNEESLNNGKEIRDDVSLAVKSTDTVNRTKLNNSPAASISNCARYAVSSSEGYMLQRESTFDTAYILRAADDICIQPLKAGIVETGLTVYISDNVFMHIEDHRRPIDKYQSFKVVGGFLECPDSGKLRIVLENLQNDVCIPIKKGDAVAHLVFSEISFLEPMLMDMKEKDPSPDSDPLDLRSKTGITSPKGTTNEDLMSDDDDTSTVEMNNAEIDYWKSQIIENTASGYASSTDTEDADTATSLAKRIKLV</sequence>
<organism evidence="2 3">
    <name type="scientific">Orchesella dallaii</name>
    <dbReference type="NCBI Taxonomy" id="48710"/>
    <lineage>
        <taxon>Eukaryota</taxon>
        <taxon>Metazoa</taxon>
        <taxon>Ecdysozoa</taxon>
        <taxon>Arthropoda</taxon>
        <taxon>Hexapoda</taxon>
        <taxon>Collembola</taxon>
        <taxon>Entomobryomorpha</taxon>
        <taxon>Entomobryoidea</taxon>
        <taxon>Orchesellidae</taxon>
        <taxon>Orchesellinae</taxon>
        <taxon>Orchesella</taxon>
    </lineage>
</organism>
<feature type="compositionally biased region" description="Basic and acidic residues" evidence="1">
    <location>
        <begin position="188"/>
        <end position="203"/>
    </location>
</feature>
<dbReference type="EMBL" id="CAXLJM020000090">
    <property type="protein sequence ID" value="CAL8131772.1"/>
    <property type="molecule type" value="Genomic_DNA"/>
</dbReference>
<evidence type="ECO:0000313" key="3">
    <source>
        <dbReference type="Proteomes" id="UP001642540"/>
    </source>
</evidence>
<keyword evidence="3" id="KW-1185">Reference proteome</keyword>
<evidence type="ECO:0000256" key="1">
    <source>
        <dbReference type="SAM" id="MobiDB-lite"/>
    </source>
</evidence>
<proteinExistence type="predicted"/>
<accession>A0ABP1RNQ9</accession>
<dbReference type="Proteomes" id="UP001642540">
    <property type="component" value="Unassembled WGS sequence"/>
</dbReference>
<name>A0ABP1RNQ9_9HEXA</name>
<feature type="region of interest" description="Disordered" evidence="1">
    <location>
        <begin position="188"/>
        <end position="226"/>
    </location>
</feature>
<evidence type="ECO:0000313" key="2">
    <source>
        <dbReference type="EMBL" id="CAL8131772.1"/>
    </source>
</evidence>
<feature type="compositionally biased region" description="Polar residues" evidence="1">
    <location>
        <begin position="205"/>
        <end position="217"/>
    </location>
</feature>
<dbReference type="InterPro" id="IPR036157">
    <property type="entry name" value="dUTPase-like_sf"/>
</dbReference>
<comment type="caution">
    <text evidence="2">The sequence shown here is derived from an EMBL/GenBank/DDBJ whole genome shotgun (WGS) entry which is preliminary data.</text>
</comment>
<dbReference type="Gene3D" id="2.70.40.10">
    <property type="match status" value="1"/>
</dbReference>
<gene>
    <name evidence="2" type="ORF">ODALV1_LOCUS24315</name>
</gene>
<reference evidence="2 3" key="1">
    <citation type="submission" date="2024-08" db="EMBL/GenBank/DDBJ databases">
        <authorList>
            <person name="Cucini C."/>
            <person name="Frati F."/>
        </authorList>
    </citation>
    <scope>NUCLEOTIDE SEQUENCE [LARGE SCALE GENOMIC DNA]</scope>
</reference>
<dbReference type="SUPFAM" id="SSF51283">
    <property type="entry name" value="dUTPase-like"/>
    <property type="match status" value="1"/>
</dbReference>
<protein>
    <recommendedName>
        <fullName evidence="4">dUTPase-like domain-containing protein</fullName>
    </recommendedName>
</protein>